<comment type="caution">
    <text evidence="2">The sequence shown here is derived from an EMBL/GenBank/DDBJ whole genome shotgun (WGS) entry which is preliminary data.</text>
</comment>
<protein>
    <recommendedName>
        <fullName evidence="1">FBD domain-containing protein</fullName>
    </recommendedName>
</protein>
<dbReference type="OrthoDB" id="673865at2759"/>
<evidence type="ECO:0000259" key="1">
    <source>
        <dbReference type="SMART" id="SM00579"/>
    </source>
</evidence>
<dbReference type="Pfam" id="PF08387">
    <property type="entry name" value="FBD"/>
    <property type="match status" value="1"/>
</dbReference>
<dbReference type="SMART" id="SM00579">
    <property type="entry name" value="FBD"/>
    <property type="match status" value="1"/>
</dbReference>
<evidence type="ECO:0000313" key="2">
    <source>
        <dbReference type="EMBL" id="CAA7025891.1"/>
    </source>
</evidence>
<dbReference type="Proteomes" id="UP000467841">
    <property type="component" value="Unassembled WGS sequence"/>
</dbReference>
<reference evidence="2" key="1">
    <citation type="submission" date="2020-01" db="EMBL/GenBank/DDBJ databases">
        <authorList>
            <person name="Mishra B."/>
        </authorList>
    </citation>
    <scope>NUCLEOTIDE SEQUENCE [LARGE SCALE GENOMIC DNA]</scope>
</reference>
<sequence>MIPYDGEELLPSFGTRHLVMQTNLHPDEFIGIRLMLDKCPVLESLTFDIVSEKTTILGGTVSAPEDFNADTYWLGEITHECLEKTLKVVVVKDFGDMYELQILTYLIKHGLVLERLDLYMSEDQMLGVQMALLNVPRGSNRLQVTLHTASTDTS</sequence>
<keyword evidence="3" id="KW-1185">Reference proteome</keyword>
<dbReference type="InterPro" id="IPR006566">
    <property type="entry name" value="FBD"/>
</dbReference>
<evidence type="ECO:0000313" key="3">
    <source>
        <dbReference type="Proteomes" id="UP000467841"/>
    </source>
</evidence>
<dbReference type="EMBL" id="CACVBM020001045">
    <property type="protein sequence ID" value="CAA7025891.1"/>
    <property type="molecule type" value="Genomic_DNA"/>
</dbReference>
<gene>
    <name evidence="2" type="ORF">MERR_LOCUS13126</name>
</gene>
<organism evidence="2 3">
    <name type="scientific">Microthlaspi erraticum</name>
    <dbReference type="NCBI Taxonomy" id="1685480"/>
    <lineage>
        <taxon>Eukaryota</taxon>
        <taxon>Viridiplantae</taxon>
        <taxon>Streptophyta</taxon>
        <taxon>Embryophyta</taxon>
        <taxon>Tracheophyta</taxon>
        <taxon>Spermatophyta</taxon>
        <taxon>Magnoliopsida</taxon>
        <taxon>eudicotyledons</taxon>
        <taxon>Gunneridae</taxon>
        <taxon>Pentapetalae</taxon>
        <taxon>rosids</taxon>
        <taxon>malvids</taxon>
        <taxon>Brassicales</taxon>
        <taxon>Brassicaceae</taxon>
        <taxon>Coluteocarpeae</taxon>
        <taxon>Microthlaspi</taxon>
    </lineage>
</organism>
<dbReference type="AlphaFoldDB" id="A0A6D2IB18"/>
<proteinExistence type="predicted"/>
<name>A0A6D2IB18_9BRAS</name>
<accession>A0A6D2IB18</accession>
<feature type="domain" description="FBD" evidence="1">
    <location>
        <begin position="80"/>
        <end position="147"/>
    </location>
</feature>